<evidence type="ECO:0000313" key="6">
    <source>
        <dbReference type="Proteomes" id="UP000245959"/>
    </source>
</evidence>
<dbReference type="PANTHER" id="PTHR36447:SF1">
    <property type="entry name" value="BETA-GALACTOSIDASE GANA"/>
    <property type="match status" value="1"/>
</dbReference>
<dbReference type="Pfam" id="PF02449">
    <property type="entry name" value="Glyco_hydro_42"/>
    <property type="match status" value="1"/>
</dbReference>
<evidence type="ECO:0000259" key="4">
    <source>
        <dbReference type="Pfam" id="PF02449"/>
    </source>
</evidence>
<evidence type="ECO:0000313" key="5">
    <source>
        <dbReference type="EMBL" id="PVY42760.1"/>
    </source>
</evidence>
<feature type="signal peptide" evidence="3">
    <location>
        <begin position="1"/>
        <end position="25"/>
    </location>
</feature>
<dbReference type="GO" id="GO:0004565">
    <property type="term" value="F:beta-galactosidase activity"/>
    <property type="evidence" value="ECO:0007669"/>
    <property type="project" value="InterPro"/>
</dbReference>
<feature type="domain" description="Glycoside hydrolase family 42 N-terminal" evidence="4">
    <location>
        <begin position="468"/>
        <end position="667"/>
    </location>
</feature>
<feature type="chain" id="PRO_5015655402" evidence="3">
    <location>
        <begin position="26"/>
        <end position="1041"/>
    </location>
</feature>
<dbReference type="SUPFAM" id="SSF51445">
    <property type="entry name" value="(Trans)glycosidases"/>
    <property type="match status" value="1"/>
</dbReference>
<name>A0A2U1B268_9BACT</name>
<keyword evidence="1" id="KW-0378">Hydrolase</keyword>
<dbReference type="PANTHER" id="PTHR36447">
    <property type="entry name" value="BETA-GALACTOSIDASE GANA"/>
    <property type="match status" value="1"/>
</dbReference>
<proteinExistence type="predicted"/>
<dbReference type="Gene3D" id="3.40.50.880">
    <property type="match status" value="1"/>
</dbReference>
<dbReference type="GO" id="GO:0009341">
    <property type="term" value="C:beta-galactosidase complex"/>
    <property type="evidence" value="ECO:0007669"/>
    <property type="project" value="InterPro"/>
</dbReference>
<dbReference type="EMBL" id="QEKH01000010">
    <property type="protein sequence ID" value="PVY42760.1"/>
    <property type="molecule type" value="Genomic_DNA"/>
</dbReference>
<dbReference type="AlphaFoldDB" id="A0A2U1B268"/>
<evidence type="ECO:0000256" key="2">
    <source>
        <dbReference type="ARBA" id="ARBA00023295"/>
    </source>
</evidence>
<dbReference type="InterPro" id="IPR013529">
    <property type="entry name" value="Glyco_hydro_42_N"/>
</dbReference>
<keyword evidence="3" id="KW-0732">Signal</keyword>
<sequence length="1041" mass="115095">MGNKMKSLIGTILSAGILSSGVFCASGVETEPAAAVSCFPFQPGGAEVVSGEPLLKAEVRPGASNTRGPLFFFQPARSGKTQSILLKSDLPLPESVRRIGYWILSRGSGWCEVNVLVQEPDGNIYAYRAPASGDSPWTFYEWEMQSPSEAVKKFAVQPNPGKLRRFRGLLVNLQPFSGGGYRFGDVVLDSAERPAPRTWAWTLRDVAEDISYQSAFTGFRLAYAGVEAKARLPLVLFFNTPDVRRLRGMIYDSAGRVYDNFELESDDVAKLRSTDLILPALPRGNYWIDLHRFGAGGELLNRQKLSYLVQFSPVTELPPAVEPEISAIFPDQALPMAEVSPGNGKLRLKIASQPGDIVKYSWFDQYKQPCGSGIARENELDVPQGIATPALVRLELELERAGKTVDRRVVRVKLPGGKPPVAGVPAVPQQFFPLDETETISITQPLLKESFSDHLPANGSNWSISLYWDEIEPVRGEIQYPVIDRYLKLAREKKIPVNLTFFIHLDHLPEWVWYDQLLDQNGQNMHYSASFTRKFSPCSARTVDALCNMISQVVKTYKDCPEIVGWNFSQGVESFWSDASRNRLVVGYDAATVEAFRNYLKERKFPLAGTGAASYDEVQPPVPVFDGRLDLRALYLAWEEFRQQVVNSYFERIFSTIRAAGATQPIKSYAGMGVGDITRMLPVYRKYGAELCFGGGDSPVHAFLQSQARNAGVPLIGESFALPPFSPTLQFVMFTEIAYGAMTGGTNIMWGRHFSPGEVRTEALEASAAAASLAKKIRSLGRSELVTANGAVMFGMLSMVNRSRSSMWIDWTNLNTNGFSDALNAVIGNNLQMTFLTDATPLEILRRNRLIVLNDSPLLRDESALRLAEYVKTGGTLILMGEAGRFNQDGKECWTLKKSLGEEAAPGKTFRFGQGKVVWLARPLDWNRELMPLIGANGFTRPVRPSGGAMRAALRRNETDGSYQLFLFGKTWNGGNPHAREIAGKTVTARVEIRLPAGSWLLTDVFDGKPLGSYTAQELSGGIELSADAGKLKMIELKRRK</sequence>
<keyword evidence="6" id="KW-1185">Reference proteome</keyword>
<dbReference type="InterPro" id="IPR029062">
    <property type="entry name" value="Class_I_gatase-like"/>
</dbReference>
<accession>A0A2U1B268</accession>
<dbReference type="CDD" id="cd03143">
    <property type="entry name" value="A4_beta-galactosidase_middle_domain"/>
    <property type="match status" value="1"/>
</dbReference>
<dbReference type="InterPro" id="IPR017853">
    <property type="entry name" value="GH"/>
</dbReference>
<dbReference type="InterPro" id="IPR003476">
    <property type="entry name" value="Glyco_hydro_42"/>
</dbReference>
<evidence type="ECO:0000256" key="3">
    <source>
        <dbReference type="SAM" id="SignalP"/>
    </source>
</evidence>
<comment type="caution">
    <text evidence="5">The sequence shown here is derived from an EMBL/GenBank/DDBJ whole genome shotgun (WGS) entry which is preliminary data.</text>
</comment>
<dbReference type="Gene3D" id="3.20.20.80">
    <property type="entry name" value="Glycosidases"/>
    <property type="match status" value="1"/>
</dbReference>
<keyword evidence="2" id="KW-0326">Glycosidase</keyword>
<dbReference type="GO" id="GO:0005975">
    <property type="term" value="P:carbohydrate metabolic process"/>
    <property type="evidence" value="ECO:0007669"/>
    <property type="project" value="InterPro"/>
</dbReference>
<dbReference type="Proteomes" id="UP000245959">
    <property type="component" value="Unassembled WGS sequence"/>
</dbReference>
<dbReference type="OrthoDB" id="9800974at2"/>
<reference evidence="5 6" key="1">
    <citation type="submission" date="2018-04" db="EMBL/GenBank/DDBJ databases">
        <title>Genomic Encyclopedia of Type Strains, Phase IV (KMG-IV): sequencing the most valuable type-strain genomes for metagenomic binning, comparative biology and taxonomic classification.</title>
        <authorList>
            <person name="Goeker M."/>
        </authorList>
    </citation>
    <scope>NUCLEOTIDE SEQUENCE [LARGE SCALE GENOMIC DNA]</scope>
    <source>
        <strain evidence="5 6">DSM 14823</strain>
    </source>
</reference>
<gene>
    <name evidence="5" type="ORF">C8D82_11069</name>
</gene>
<evidence type="ECO:0000256" key="1">
    <source>
        <dbReference type="ARBA" id="ARBA00022801"/>
    </source>
</evidence>
<protein>
    <submittedName>
        <fullName evidence="5">Beta-galactosidase-like protein</fullName>
    </submittedName>
</protein>
<organism evidence="5 6">
    <name type="scientific">Victivallis vadensis</name>
    <dbReference type="NCBI Taxonomy" id="172901"/>
    <lineage>
        <taxon>Bacteria</taxon>
        <taxon>Pseudomonadati</taxon>
        <taxon>Lentisphaerota</taxon>
        <taxon>Lentisphaeria</taxon>
        <taxon>Victivallales</taxon>
        <taxon>Victivallaceae</taxon>
        <taxon>Victivallis</taxon>
    </lineage>
</organism>